<keyword evidence="2" id="KW-1185">Reference proteome</keyword>
<sequence length="260" mass="28224">MRGVCLSGIFSLQPATQILRGERGGLCREGGEALISPHVRARIPDLFPLPLGAHLFISINQSLQLVCVCVCVCRHERLFLLLEALLGKEGCVAEIYAGLGRFSRRGRGLGEDRLLPAVADPMGVTPALPLPRNLFPHSATRRPATTFLEKDHTCAYSSLWRRGGLKNRPAFPKLLTSPPVPESQAFTCRLRGHLRPPTHPCKLSTDVSGFFLASGPAAHNQQLTAGFRQKEVISLGLVCVLRSPVGLKMESAPSILSLRA</sequence>
<accession>A0ACB9VN43</accession>
<comment type="caution">
    <text evidence="1">The sequence shown here is derived from an EMBL/GenBank/DDBJ whole genome shotgun (WGS) entry which is preliminary data.</text>
</comment>
<organism evidence="1 2">
    <name type="scientific">Ovis ammon polii x Ovis aries</name>
    <dbReference type="NCBI Taxonomy" id="2918886"/>
    <lineage>
        <taxon>Eukaryota</taxon>
        <taxon>Metazoa</taxon>
        <taxon>Chordata</taxon>
        <taxon>Craniata</taxon>
        <taxon>Vertebrata</taxon>
        <taxon>Euteleostomi</taxon>
        <taxon>Mammalia</taxon>
        <taxon>Eutheria</taxon>
        <taxon>Laurasiatheria</taxon>
        <taxon>Artiodactyla</taxon>
        <taxon>Ruminantia</taxon>
        <taxon>Pecora</taxon>
        <taxon>Bovidae</taxon>
        <taxon>Caprinae</taxon>
        <taxon>Ovis</taxon>
    </lineage>
</organism>
<gene>
    <name evidence="1" type="ORF">MJG53_001920</name>
</gene>
<reference evidence="1" key="1">
    <citation type="submission" date="2022-03" db="EMBL/GenBank/DDBJ databases">
        <title>Genomic analyses of argali, domestic sheep and their hybrids provide insights into chromosomal evolution, heterosis and genetic basis of agronomic traits.</title>
        <authorList>
            <person name="Li M."/>
        </authorList>
    </citation>
    <scope>NUCLEOTIDE SEQUENCE</scope>
    <source>
        <strain evidence="1">F1 hybrid</strain>
    </source>
</reference>
<protein>
    <submittedName>
        <fullName evidence="1">Uncharacterized protein</fullName>
    </submittedName>
</protein>
<dbReference type="EMBL" id="CM043026">
    <property type="protein sequence ID" value="KAI4590871.1"/>
    <property type="molecule type" value="Genomic_DNA"/>
</dbReference>
<evidence type="ECO:0000313" key="1">
    <source>
        <dbReference type="EMBL" id="KAI4590871.1"/>
    </source>
</evidence>
<evidence type="ECO:0000313" key="2">
    <source>
        <dbReference type="Proteomes" id="UP001057279"/>
    </source>
</evidence>
<name>A0ACB9VN43_9CETA</name>
<proteinExistence type="predicted"/>
<dbReference type="Proteomes" id="UP001057279">
    <property type="component" value="Linkage Group LG01"/>
</dbReference>